<dbReference type="OrthoDB" id="1113919at2759"/>
<dbReference type="AlphaFoldDB" id="A0A8X7V2Z8"/>
<accession>A0A8X7V2Z8</accession>
<reference evidence="2 3" key="1">
    <citation type="submission" date="2020-02" db="EMBL/GenBank/DDBJ databases">
        <authorList>
            <person name="Ma Q."/>
            <person name="Huang Y."/>
            <person name="Song X."/>
            <person name="Pei D."/>
        </authorList>
    </citation>
    <scope>NUCLEOTIDE SEQUENCE [LARGE SCALE GENOMIC DNA]</scope>
    <source>
        <strain evidence="2">Sxm20200214</strain>
        <tissue evidence="2">Leaf</tissue>
    </source>
</reference>
<proteinExistence type="predicted"/>
<dbReference type="Proteomes" id="UP000886595">
    <property type="component" value="Unassembled WGS sequence"/>
</dbReference>
<organism evidence="2 3">
    <name type="scientific">Brassica carinata</name>
    <name type="common">Ethiopian mustard</name>
    <name type="synonym">Abyssinian cabbage</name>
    <dbReference type="NCBI Taxonomy" id="52824"/>
    <lineage>
        <taxon>Eukaryota</taxon>
        <taxon>Viridiplantae</taxon>
        <taxon>Streptophyta</taxon>
        <taxon>Embryophyta</taxon>
        <taxon>Tracheophyta</taxon>
        <taxon>Spermatophyta</taxon>
        <taxon>Magnoliopsida</taxon>
        <taxon>eudicotyledons</taxon>
        <taxon>Gunneridae</taxon>
        <taxon>Pentapetalae</taxon>
        <taxon>rosids</taxon>
        <taxon>malvids</taxon>
        <taxon>Brassicales</taxon>
        <taxon>Brassicaceae</taxon>
        <taxon>Brassiceae</taxon>
        <taxon>Brassica</taxon>
    </lineage>
</organism>
<evidence type="ECO:0000313" key="3">
    <source>
        <dbReference type="Proteomes" id="UP000886595"/>
    </source>
</evidence>
<evidence type="ECO:0000256" key="1">
    <source>
        <dbReference type="SAM" id="MobiDB-lite"/>
    </source>
</evidence>
<gene>
    <name evidence="2" type="ORF">Bca52824_030196</name>
</gene>
<feature type="compositionally biased region" description="Basic and acidic residues" evidence="1">
    <location>
        <begin position="81"/>
        <end position="101"/>
    </location>
</feature>
<keyword evidence="3" id="KW-1185">Reference proteome</keyword>
<evidence type="ECO:0000313" key="2">
    <source>
        <dbReference type="EMBL" id="KAG2301545.1"/>
    </source>
</evidence>
<feature type="region of interest" description="Disordered" evidence="1">
    <location>
        <begin position="65"/>
        <end position="101"/>
    </location>
</feature>
<name>A0A8X7V2Z8_BRACI</name>
<sequence>MSFGAGGVMSDGAGYRIGFDFPGGAMSFASILGGDNNQIPGLELGLSQEGNVGVLNPHSFTQIYQQMSQAQDQGRVLHHNQSHEEHQQDSGEKEHSQGSGS</sequence>
<protein>
    <submittedName>
        <fullName evidence="2">Uncharacterized protein</fullName>
    </submittedName>
</protein>
<comment type="caution">
    <text evidence="2">The sequence shown here is derived from an EMBL/GenBank/DDBJ whole genome shotgun (WGS) entry which is preliminary data.</text>
</comment>
<dbReference type="EMBL" id="JAAMPC010000007">
    <property type="protein sequence ID" value="KAG2301545.1"/>
    <property type="molecule type" value="Genomic_DNA"/>
</dbReference>